<keyword evidence="4" id="KW-1185">Reference proteome</keyword>
<feature type="transmembrane region" description="Helical" evidence="2">
    <location>
        <begin position="273"/>
        <end position="292"/>
    </location>
</feature>
<feature type="transmembrane region" description="Helical" evidence="2">
    <location>
        <begin position="313"/>
        <end position="340"/>
    </location>
</feature>
<accession>A0A9Q0N1W6</accession>
<sequence>FANKNELTVEVYFRRSYSDYFEVKKNSGEYSERDSHLGGLYNNFVVNIQKFLFILMKSVFTPENICTLIASMESLLHKSHLDNYISNLNDETLNGDFDVIFRNAPLQRESICGIGPIRGRFLQKFANKKSFILVFGIVGLIFSSTHAYYNGTITTMEKRFKIPSQNMGFISTGNDITAFLLSMLIAYYGGRGNRPRWIAIGILSIVTYCLLSAIPHFIYGPGEDALLLTVEYGAVRDEEKSKAVQELDNNLLICRQNGTRTDGILCQKEEGNLLVQVFLFGAQLIAGIGQTLKHTLGISYMDDNIKKSKAPVVLSLSYFIRLLGPAAGYSLASICLKFYIAPELTPVISNDDPRWLGAWYFGWIIIALVLISFTVVMAMFPKELPRAAVRRRIALEKQNRAIEKKLDITPLVEETSVRDFFVTIKRLLKNKLFMLNNIAGICYIFGLLPFWTFLPKLIETMFKQSSSASSFYTGTFALLSSATGILCAGFIITKTQQKGIMNEDTYSRPVGLLEESTPSVRQMLMSIRS</sequence>
<feature type="transmembrane region" description="Helical" evidence="2">
    <location>
        <begin position="432"/>
        <end position="451"/>
    </location>
</feature>
<proteinExistence type="predicted"/>
<keyword evidence="2" id="KW-1133">Transmembrane helix</keyword>
<dbReference type="GO" id="GO:0016323">
    <property type="term" value="C:basolateral plasma membrane"/>
    <property type="evidence" value="ECO:0007669"/>
    <property type="project" value="TreeGrafter"/>
</dbReference>
<dbReference type="Pfam" id="PF03137">
    <property type="entry name" value="OATP"/>
    <property type="match status" value="1"/>
</dbReference>
<dbReference type="AlphaFoldDB" id="A0A9Q0N1W6"/>
<dbReference type="OrthoDB" id="5062115at2759"/>
<dbReference type="PANTHER" id="PTHR11388:SF76">
    <property type="entry name" value="SOLUTE CARRIER ORGANIC ANION TRANSPORTER FAMILY MEMBER"/>
    <property type="match status" value="1"/>
</dbReference>
<feature type="transmembrane region" description="Helical" evidence="2">
    <location>
        <begin position="360"/>
        <end position="380"/>
    </location>
</feature>
<dbReference type="Gene3D" id="1.20.1250.20">
    <property type="entry name" value="MFS general substrate transporter like domains"/>
    <property type="match status" value="1"/>
</dbReference>
<evidence type="ECO:0000256" key="1">
    <source>
        <dbReference type="ARBA" id="ARBA00023157"/>
    </source>
</evidence>
<keyword evidence="2" id="KW-0812">Transmembrane</keyword>
<comment type="caution">
    <text evidence="3">The sequence shown here is derived from an EMBL/GenBank/DDBJ whole genome shotgun (WGS) entry which is preliminary data.</text>
</comment>
<dbReference type="PANTHER" id="PTHR11388">
    <property type="entry name" value="ORGANIC ANION TRANSPORTER"/>
    <property type="match status" value="1"/>
</dbReference>
<dbReference type="EMBL" id="WJQU01000002">
    <property type="protein sequence ID" value="KAJ6641301.1"/>
    <property type="molecule type" value="Genomic_DNA"/>
</dbReference>
<feature type="transmembrane region" description="Helical" evidence="2">
    <location>
        <begin position="130"/>
        <end position="149"/>
    </location>
</feature>
<evidence type="ECO:0000313" key="4">
    <source>
        <dbReference type="Proteomes" id="UP001151699"/>
    </source>
</evidence>
<evidence type="ECO:0000313" key="3">
    <source>
        <dbReference type="EMBL" id="KAJ6641301.1"/>
    </source>
</evidence>
<dbReference type="InterPro" id="IPR036259">
    <property type="entry name" value="MFS_trans_sf"/>
</dbReference>
<evidence type="ECO:0000256" key="2">
    <source>
        <dbReference type="SAM" id="Phobius"/>
    </source>
</evidence>
<gene>
    <name evidence="3" type="primary">Oatp74D_0</name>
    <name evidence="3" type="ORF">Bhyg_06237</name>
</gene>
<dbReference type="GO" id="GO:0015347">
    <property type="term" value="F:sodium-independent organic anion transmembrane transporter activity"/>
    <property type="evidence" value="ECO:0007669"/>
    <property type="project" value="TreeGrafter"/>
</dbReference>
<feature type="transmembrane region" description="Helical" evidence="2">
    <location>
        <begin position="471"/>
        <end position="492"/>
    </location>
</feature>
<feature type="non-terminal residue" evidence="3">
    <location>
        <position position="1"/>
    </location>
</feature>
<feature type="transmembrane region" description="Helical" evidence="2">
    <location>
        <begin position="197"/>
        <end position="219"/>
    </location>
</feature>
<name>A0A9Q0N1W6_9DIPT</name>
<feature type="non-terminal residue" evidence="3">
    <location>
        <position position="529"/>
    </location>
</feature>
<dbReference type="SUPFAM" id="SSF103473">
    <property type="entry name" value="MFS general substrate transporter"/>
    <property type="match status" value="1"/>
</dbReference>
<organism evidence="3 4">
    <name type="scientific">Pseudolycoriella hygida</name>
    <dbReference type="NCBI Taxonomy" id="35572"/>
    <lineage>
        <taxon>Eukaryota</taxon>
        <taxon>Metazoa</taxon>
        <taxon>Ecdysozoa</taxon>
        <taxon>Arthropoda</taxon>
        <taxon>Hexapoda</taxon>
        <taxon>Insecta</taxon>
        <taxon>Pterygota</taxon>
        <taxon>Neoptera</taxon>
        <taxon>Endopterygota</taxon>
        <taxon>Diptera</taxon>
        <taxon>Nematocera</taxon>
        <taxon>Sciaroidea</taxon>
        <taxon>Sciaridae</taxon>
        <taxon>Pseudolycoriella</taxon>
    </lineage>
</organism>
<keyword evidence="2" id="KW-0472">Membrane</keyword>
<feature type="transmembrane region" description="Helical" evidence="2">
    <location>
        <begin position="169"/>
        <end position="190"/>
    </location>
</feature>
<dbReference type="InterPro" id="IPR004156">
    <property type="entry name" value="OATP"/>
</dbReference>
<dbReference type="GO" id="GO:0043252">
    <property type="term" value="P:sodium-independent organic anion transport"/>
    <property type="evidence" value="ECO:0007669"/>
    <property type="project" value="TreeGrafter"/>
</dbReference>
<dbReference type="Proteomes" id="UP001151699">
    <property type="component" value="Chromosome B"/>
</dbReference>
<reference evidence="3" key="1">
    <citation type="submission" date="2022-07" db="EMBL/GenBank/DDBJ databases">
        <authorList>
            <person name="Trinca V."/>
            <person name="Uliana J.V.C."/>
            <person name="Torres T.T."/>
            <person name="Ward R.J."/>
            <person name="Monesi N."/>
        </authorList>
    </citation>
    <scope>NUCLEOTIDE SEQUENCE</scope>
    <source>
        <strain evidence="3">HSMRA1968</strain>
        <tissue evidence="3">Whole embryos</tissue>
    </source>
</reference>
<protein>
    <submittedName>
        <fullName evidence="3">Solute carrier organic anion transporter family member 74D</fullName>
    </submittedName>
</protein>
<keyword evidence="1" id="KW-1015">Disulfide bond</keyword>